<dbReference type="PANTHER" id="PTHR42776">
    <property type="entry name" value="SERINE PEPTIDASE S9 FAMILY MEMBER"/>
    <property type="match status" value="1"/>
</dbReference>
<dbReference type="PANTHER" id="PTHR42776:SF27">
    <property type="entry name" value="DIPEPTIDYL PEPTIDASE FAMILY MEMBER 6"/>
    <property type="match status" value="1"/>
</dbReference>
<dbReference type="Proteomes" id="UP000518300">
    <property type="component" value="Unassembled WGS sequence"/>
</dbReference>
<evidence type="ECO:0000256" key="4">
    <source>
        <dbReference type="ARBA" id="ARBA00022825"/>
    </source>
</evidence>
<dbReference type="AlphaFoldDB" id="A0A848LYV7"/>
<dbReference type="PROSITE" id="PS00708">
    <property type="entry name" value="PRO_ENDOPEP_SER"/>
    <property type="match status" value="1"/>
</dbReference>
<dbReference type="Gene3D" id="3.40.50.1820">
    <property type="entry name" value="alpha/beta hydrolase"/>
    <property type="match status" value="1"/>
</dbReference>
<dbReference type="SUPFAM" id="SSF53474">
    <property type="entry name" value="alpha/beta-Hydrolases"/>
    <property type="match status" value="1"/>
</dbReference>
<dbReference type="InterPro" id="IPR011042">
    <property type="entry name" value="6-blade_b-propeller_TolB-like"/>
</dbReference>
<keyword evidence="2" id="KW-0645">Protease</keyword>
<dbReference type="InterPro" id="IPR001375">
    <property type="entry name" value="Peptidase_S9_cat"/>
</dbReference>
<dbReference type="SUPFAM" id="SSF82171">
    <property type="entry name" value="DPP6 N-terminal domain-like"/>
    <property type="match status" value="1"/>
</dbReference>
<dbReference type="InterPro" id="IPR029058">
    <property type="entry name" value="AB_hydrolase_fold"/>
</dbReference>
<proteinExistence type="inferred from homology"/>
<accession>A0A848LYV7</accession>
<dbReference type="Pfam" id="PF02897">
    <property type="entry name" value="Peptidase_S9_N"/>
    <property type="match status" value="1"/>
</dbReference>
<evidence type="ECO:0000256" key="6">
    <source>
        <dbReference type="ARBA" id="ARBA00032284"/>
    </source>
</evidence>
<dbReference type="InterPro" id="IPR011659">
    <property type="entry name" value="WD40"/>
</dbReference>
<evidence type="ECO:0000259" key="9">
    <source>
        <dbReference type="Pfam" id="PF00326"/>
    </source>
</evidence>
<dbReference type="RefSeq" id="WP_169352137.1">
    <property type="nucleotide sequence ID" value="NZ_JABBJJ010000515.1"/>
</dbReference>
<dbReference type="InterPro" id="IPR023302">
    <property type="entry name" value="Pept_S9A_N"/>
</dbReference>
<dbReference type="InterPro" id="IPR002471">
    <property type="entry name" value="Pept_S9_AS"/>
</dbReference>
<reference evidence="11 12" key="1">
    <citation type="submission" date="2020-04" db="EMBL/GenBank/DDBJ databases">
        <title>Draft genome of Pyxidicoccus fallax type strain.</title>
        <authorList>
            <person name="Whitworth D.E."/>
        </authorList>
    </citation>
    <scope>NUCLEOTIDE SEQUENCE [LARGE SCALE GENOMIC DNA]</scope>
    <source>
        <strain evidence="11 12">DSM 14698</strain>
    </source>
</reference>
<dbReference type="GO" id="GO:0006508">
    <property type="term" value="P:proteolysis"/>
    <property type="evidence" value="ECO:0007669"/>
    <property type="project" value="UniProtKB-KW"/>
</dbReference>
<dbReference type="PRINTS" id="PR00862">
    <property type="entry name" value="PROLIGOPTASE"/>
</dbReference>
<comment type="function">
    <text evidence="8">This enzyme catalyzes the hydrolysis of the N-terminal peptide bond of an N-acetylated peptide to generate an N-acetylated amino acid and a peptide with a free N-terminus. It preferentially cleaves off Ac-Ala, Ac-Met and Ac-Ser. Also, involved in the degradation of oxidized and glycated proteins.</text>
</comment>
<organism evidence="11 12">
    <name type="scientific">Pyxidicoccus fallax</name>
    <dbReference type="NCBI Taxonomy" id="394095"/>
    <lineage>
        <taxon>Bacteria</taxon>
        <taxon>Pseudomonadati</taxon>
        <taxon>Myxococcota</taxon>
        <taxon>Myxococcia</taxon>
        <taxon>Myxococcales</taxon>
        <taxon>Cystobacterineae</taxon>
        <taxon>Myxococcaceae</taxon>
        <taxon>Pyxidicoccus</taxon>
    </lineage>
</organism>
<evidence type="ECO:0000256" key="8">
    <source>
        <dbReference type="ARBA" id="ARBA00045885"/>
    </source>
</evidence>
<sequence>MKTTNVMGASFSPDEKRVLFTSNQSGIYNVFSVPAAGGKPTQLTRSTTESTYAVGYFPKDERFLFSRDQGGNELEHLYVRTPDGKEKDLTPGDKHRATFFGWSHDDSAFYVQSNERDERFMDLYRYDAKTYARTLLFQNDGGYDLGTVSPDEKWVALEKQRTTADSDVHLYNVATKELKHLTPHKGIAWWITATFDPGSTALYLLTNEGSEFTRVVRYVLATGKLEEVEKADWDVMYTYFSKNGAWRVTGINEDARTVIRVHDVKANKSLALPQLPEGDITGVSIARGEKRMAFYVRGDRSPTNLYVYEFDTKKLTRLTDTLNPEIDPKDLVESEVVRFKSFDGLQIPNILYKPHQATPENKLPALIWVHGGPGGQTRKGYQPFMQYLANHGYVVLGINNRGSSGYGKTFFTADDQKHGREPLQDCLEAKKYLASLPYVDGSRVGIIGGSYGGYMVLSALAFHPDAFNVGVDIFGVSNWLRTLKSIPPYWESFREALYQEVGNPETQEEMLRAVSPLFHAEKIRKPLLVIQGANDPRVLKVESDEIVQAVKKSKVPVEYVVFPDEGHGFSKKKNEAEAYSRTRAFLDQYLKQASATN</sequence>
<evidence type="ECO:0000256" key="3">
    <source>
        <dbReference type="ARBA" id="ARBA00022801"/>
    </source>
</evidence>
<keyword evidence="3" id="KW-0378">Hydrolase</keyword>
<feature type="domain" description="Peptidase S9 prolyl oligopeptidase catalytic" evidence="9">
    <location>
        <begin position="385"/>
        <end position="592"/>
    </location>
</feature>
<dbReference type="Gene3D" id="2.120.10.30">
    <property type="entry name" value="TolB, C-terminal domain"/>
    <property type="match status" value="2"/>
</dbReference>
<feature type="domain" description="Peptidase S9A N-terminal" evidence="10">
    <location>
        <begin position="57"/>
        <end position="319"/>
    </location>
</feature>
<evidence type="ECO:0000256" key="5">
    <source>
        <dbReference type="ARBA" id="ARBA00022990"/>
    </source>
</evidence>
<evidence type="ECO:0000259" key="10">
    <source>
        <dbReference type="Pfam" id="PF02897"/>
    </source>
</evidence>
<protein>
    <recommendedName>
        <fullName evidence="7">Acyl-peptide hydrolase</fullName>
    </recommendedName>
    <alternativeName>
        <fullName evidence="6">Acylaminoacyl-peptidase</fullName>
    </alternativeName>
</protein>
<gene>
    <name evidence="11" type="ORF">HG543_50435</name>
</gene>
<evidence type="ECO:0000256" key="2">
    <source>
        <dbReference type="ARBA" id="ARBA00022670"/>
    </source>
</evidence>
<keyword evidence="12" id="KW-1185">Reference proteome</keyword>
<evidence type="ECO:0000313" key="11">
    <source>
        <dbReference type="EMBL" id="NMO23026.1"/>
    </source>
</evidence>
<dbReference type="GO" id="GO:0004252">
    <property type="term" value="F:serine-type endopeptidase activity"/>
    <property type="evidence" value="ECO:0007669"/>
    <property type="project" value="InterPro"/>
</dbReference>
<dbReference type="Pfam" id="PF07676">
    <property type="entry name" value="PD40"/>
    <property type="match status" value="1"/>
</dbReference>
<evidence type="ECO:0000313" key="12">
    <source>
        <dbReference type="Proteomes" id="UP000518300"/>
    </source>
</evidence>
<keyword evidence="4" id="KW-0720">Serine protease</keyword>
<evidence type="ECO:0000256" key="1">
    <source>
        <dbReference type="ARBA" id="ARBA00005228"/>
    </source>
</evidence>
<dbReference type="Pfam" id="PF00326">
    <property type="entry name" value="Peptidase_S9"/>
    <property type="match status" value="1"/>
</dbReference>
<comment type="caution">
    <text evidence="11">The sequence shown here is derived from an EMBL/GenBank/DDBJ whole genome shotgun (WGS) entry which is preliminary data.</text>
</comment>
<comment type="similarity">
    <text evidence="1">Belongs to the peptidase S9A family.</text>
</comment>
<evidence type="ECO:0000256" key="7">
    <source>
        <dbReference type="ARBA" id="ARBA00032596"/>
    </source>
</evidence>
<dbReference type="EMBL" id="JABBJJ010000515">
    <property type="protein sequence ID" value="NMO23026.1"/>
    <property type="molecule type" value="Genomic_DNA"/>
</dbReference>
<dbReference type="InterPro" id="IPR002470">
    <property type="entry name" value="Peptidase_S9A"/>
</dbReference>
<keyword evidence="5" id="KW-0007">Acetylation</keyword>
<name>A0A848LYV7_9BACT</name>